<keyword evidence="2" id="KW-1185">Reference proteome</keyword>
<evidence type="ECO:0000313" key="1">
    <source>
        <dbReference type="EMBL" id="EHQ28737.1"/>
    </source>
</evidence>
<accession>H1Y8X1</accession>
<dbReference type="AlphaFoldDB" id="H1Y8X1"/>
<dbReference type="Proteomes" id="UP000002774">
    <property type="component" value="Chromosome"/>
</dbReference>
<dbReference type="EMBL" id="CM001403">
    <property type="protein sequence ID" value="EHQ28737.1"/>
    <property type="molecule type" value="Genomic_DNA"/>
</dbReference>
<reference evidence="1" key="1">
    <citation type="submission" date="2011-09" db="EMBL/GenBank/DDBJ databases">
        <title>The permanent draft genome of Mucilaginibacter paludis DSM 18603.</title>
        <authorList>
            <consortium name="US DOE Joint Genome Institute (JGI-PGF)"/>
            <person name="Lucas S."/>
            <person name="Han J."/>
            <person name="Lapidus A."/>
            <person name="Bruce D."/>
            <person name="Goodwin L."/>
            <person name="Pitluck S."/>
            <person name="Peters L."/>
            <person name="Kyrpides N."/>
            <person name="Mavromatis K."/>
            <person name="Ivanova N."/>
            <person name="Mikhailova N."/>
            <person name="Held B."/>
            <person name="Detter J.C."/>
            <person name="Tapia R."/>
            <person name="Han C."/>
            <person name="Land M."/>
            <person name="Hauser L."/>
            <person name="Markowitz V."/>
            <person name="Cheng J.-F."/>
            <person name="Hugenholtz P."/>
            <person name="Woyke T."/>
            <person name="Wu D."/>
            <person name="Tindall B."/>
            <person name="Brambilla E."/>
            <person name="Klenk H.-P."/>
            <person name="Eisen J.A."/>
        </authorList>
    </citation>
    <scope>NUCLEOTIDE SEQUENCE [LARGE SCALE GENOMIC DNA]</scope>
    <source>
        <strain evidence="1">DSM 18603</strain>
    </source>
</reference>
<dbReference type="HOGENOM" id="CLU_3202198_0_0_10"/>
<protein>
    <submittedName>
        <fullName evidence="1">Uncharacterized protein</fullName>
    </submittedName>
</protein>
<sequence length="45" mass="5170">MSQKVKNIGNKPYISGNKDVSFIITNIITMFFRTKLNPGFIHLQD</sequence>
<name>H1Y8X1_9SPHI</name>
<proteinExistence type="predicted"/>
<evidence type="ECO:0000313" key="2">
    <source>
        <dbReference type="Proteomes" id="UP000002774"/>
    </source>
</evidence>
<organism evidence="1 2">
    <name type="scientific">Mucilaginibacter paludis DSM 18603</name>
    <dbReference type="NCBI Taxonomy" id="714943"/>
    <lineage>
        <taxon>Bacteria</taxon>
        <taxon>Pseudomonadati</taxon>
        <taxon>Bacteroidota</taxon>
        <taxon>Sphingobacteriia</taxon>
        <taxon>Sphingobacteriales</taxon>
        <taxon>Sphingobacteriaceae</taxon>
        <taxon>Mucilaginibacter</taxon>
    </lineage>
</organism>
<dbReference type="STRING" id="714943.Mucpa_4650"/>
<gene>
    <name evidence="1" type="ORF">Mucpa_4650</name>
</gene>